<name>A0A2A2EQ30_9GAMM</name>
<feature type="transmembrane region" description="Helical" evidence="1">
    <location>
        <begin position="32"/>
        <end position="52"/>
    </location>
</feature>
<dbReference type="RefSeq" id="WP_095621997.1">
    <property type="nucleotide sequence ID" value="NZ_NSKB01000006.1"/>
</dbReference>
<sequence>MPNKGVLLCFTSAVLAGYAAHALGVPLAWVLGPLVVTAAFAIGGIIPFAPLAGRRVGQVVIGAAIGLNVTPAVVVSLIGWLPMMVFTALLSMLVGSACAIALARFGRVDMKTAYFCMMPGGLSEMSNIGAAHGAQNEPIALSQAVRVALVVCILPPALVALGLEGAFHERAVAHDLSWKILPLVVLCGLVGALGAKLLHFNNPWMIGSLMGVGLLAAFSFAEGRMPRPLFYAGQFLLGIAIGARFRREVVMKLGRFVLVSSSLVLLMAGGMLLYALLLADLADIDIATAALSASPGGFAEMAVTAEVLHLNVTMVTAFHVIRALLVNGFTTYYFIFLERIGFFRFGSKLLGKRPR</sequence>
<feature type="transmembrane region" description="Helical" evidence="1">
    <location>
        <begin position="59"/>
        <end position="78"/>
    </location>
</feature>
<feature type="transmembrane region" description="Helical" evidence="1">
    <location>
        <begin position="180"/>
        <end position="198"/>
    </location>
</feature>
<dbReference type="EMBL" id="NSKB01000006">
    <property type="protein sequence ID" value="PAU75571.1"/>
    <property type="molecule type" value="Genomic_DNA"/>
</dbReference>
<reference evidence="2 3" key="1">
    <citation type="submission" date="2017-08" db="EMBL/GenBank/DDBJ databases">
        <title>Halomonas alkalisoli sp. nov., isolated from saline alkaline soil.</title>
        <authorList>
            <person name="Wang D."/>
            <person name="Zhang G."/>
        </authorList>
    </citation>
    <scope>NUCLEOTIDE SEQUENCE [LARGE SCALE GENOMIC DNA]</scope>
    <source>
        <strain evidence="2 3">WRN001</strain>
    </source>
</reference>
<keyword evidence="1" id="KW-0812">Transmembrane</keyword>
<dbReference type="OrthoDB" id="8527964at2"/>
<dbReference type="Pfam" id="PF05145">
    <property type="entry name" value="AbrB"/>
    <property type="match status" value="1"/>
</dbReference>
<organism evidence="2 3">
    <name type="scientific">Halomonas salipaludis</name>
    <dbReference type="NCBI Taxonomy" id="2032625"/>
    <lineage>
        <taxon>Bacteria</taxon>
        <taxon>Pseudomonadati</taxon>
        <taxon>Pseudomonadota</taxon>
        <taxon>Gammaproteobacteria</taxon>
        <taxon>Oceanospirillales</taxon>
        <taxon>Halomonadaceae</taxon>
        <taxon>Halomonas</taxon>
    </lineage>
</organism>
<keyword evidence="1" id="KW-0472">Membrane</keyword>
<dbReference type="PIRSF" id="PIRSF038991">
    <property type="entry name" value="Protein_AbrB"/>
    <property type="match status" value="1"/>
</dbReference>
<comment type="caution">
    <text evidence="2">The sequence shown here is derived from an EMBL/GenBank/DDBJ whole genome shotgun (WGS) entry which is preliminary data.</text>
</comment>
<dbReference type="AlphaFoldDB" id="A0A2A2EQ30"/>
<protein>
    <recommendedName>
        <fullName evidence="4">AbrB family transcriptional regulator</fullName>
    </recommendedName>
</protein>
<dbReference type="GO" id="GO:0010468">
    <property type="term" value="P:regulation of gene expression"/>
    <property type="evidence" value="ECO:0007669"/>
    <property type="project" value="InterPro"/>
</dbReference>
<feature type="transmembrane region" description="Helical" evidence="1">
    <location>
        <begin position="84"/>
        <end position="103"/>
    </location>
</feature>
<gene>
    <name evidence="2" type="ORF">CK498_16730</name>
</gene>
<evidence type="ECO:0000313" key="3">
    <source>
        <dbReference type="Proteomes" id="UP000217771"/>
    </source>
</evidence>
<dbReference type="InterPro" id="IPR007820">
    <property type="entry name" value="AbrB_fam"/>
</dbReference>
<dbReference type="Proteomes" id="UP000217771">
    <property type="component" value="Unassembled WGS sequence"/>
</dbReference>
<feature type="transmembrane region" description="Helical" evidence="1">
    <location>
        <begin position="257"/>
        <end position="277"/>
    </location>
</feature>
<proteinExistence type="predicted"/>
<feature type="transmembrane region" description="Helical" evidence="1">
    <location>
        <begin position="147"/>
        <end position="168"/>
    </location>
</feature>
<accession>A0A2A2EQ30</accession>
<keyword evidence="1" id="KW-1133">Transmembrane helix</keyword>
<evidence type="ECO:0008006" key="4">
    <source>
        <dbReference type="Google" id="ProtNLM"/>
    </source>
</evidence>
<dbReference type="PANTHER" id="PTHR38457">
    <property type="entry name" value="REGULATOR ABRB-RELATED"/>
    <property type="match status" value="1"/>
</dbReference>
<feature type="transmembrane region" description="Helical" evidence="1">
    <location>
        <begin position="317"/>
        <end position="337"/>
    </location>
</feature>
<evidence type="ECO:0000256" key="1">
    <source>
        <dbReference type="SAM" id="Phobius"/>
    </source>
</evidence>
<dbReference type="InterPro" id="IPR017516">
    <property type="entry name" value="AbrB_dup"/>
</dbReference>
<dbReference type="PANTHER" id="PTHR38457:SF1">
    <property type="entry name" value="REGULATOR ABRB-RELATED"/>
    <property type="match status" value="1"/>
</dbReference>
<dbReference type="GO" id="GO:0016020">
    <property type="term" value="C:membrane"/>
    <property type="evidence" value="ECO:0007669"/>
    <property type="project" value="InterPro"/>
</dbReference>
<evidence type="ECO:0000313" key="2">
    <source>
        <dbReference type="EMBL" id="PAU75571.1"/>
    </source>
</evidence>
<keyword evidence="3" id="KW-1185">Reference proteome</keyword>
<dbReference type="NCBIfam" id="TIGR03082">
    <property type="entry name" value="Gneg_AbrB_dup"/>
    <property type="match status" value="2"/>
</dbReference>